<reference evidence="1 2" key="1">
    <citation type="submission" date="2022-10" db="EMBL/GenBank/DDBJ databases">
        <title>Draft genome assembly of moderately radiation resistant bacterium Metabacillus halosaccharovorans.</title>
        <authorList>
            <person name="Pal S."/>
            <person name="Gopinathan A."/>
        </authorList>
    </citation>
    <scope>NUCLEOTIDE SEQUENCE [LARGE SCALE GENOMIC DNA]</scope>
    <source>
        <strain evidence="1 2">VITHBRA001</strain>
    </source>
</reference>
<gene>
    <name evidence="1" type="ORF">OIH86_14800</name>
</gene>
<evidence type="ECO:0000313" key="1">
    <source>
        <dbReference type="EMBL" id="MCV9886905.1"/>
    </source>
</evidence>
<organism evidence="1 2">
    <name type="scientific">Metabacillus halosaccharovorans</name>
    <dbReference type="NCBI Taxonomy" id="930124"/>
    <lineage>
        <taxon>Bacteria</taxon>
        <taxon>Bacillati</taxon>
        <taxon>Bacillota</taxon>
        <taxon>Bacilli</taxon>
        <taxon>Bacillales</taxon>
        <taxon>Bacillaceae</taxon>
        <taxon>Metabacillus</taxon>
    </lineage>
</organism>
<dbReference type="PANTHER" id="PTHR33639:SF2">
    <property type="entry name" value="DUF393 DOMAIN-CONTAINING PROTEIN"/>
    <property type="match status" value="1"/>
</dbReference>
<proteinExistence type="predicted"/>
<dbReference type="RefSeq" id="WP_264143509.1">
    <property type="nucleotide sequence ID" value="NZ_JAOYEY010000043.1"/>
</dbReference>
<name>A0ABT3DIM2_9BACI</name>
<accession>A0ABT3DIM2</accession>
<keyword evidence="2" id="KW-1185">Reference proteome</keyword>
<comment type="caution">
    <text evidence="1">The sequence shown here is derived from an EMBL/GenBank/DDBJ whole genome shotgun (WGS) entry which is preliminary data.</text>
</comment>
<dbReference type="PANTHER" id="PTHR33639">
    <property type="entry name" value="THIOL-DISULFIDE OXIDOREDUCTASE DCC"/>
    <property type="match status" value="1"/>
</dbReference>
<evidence type="ECO:0000313" key="2">
    <source>
        <dbReference type="Proteomes" id="UP001526147"/>
    </source>
</evidence>
<dbReference type="InterPro" id="IPR052927">
    <property type="entry name" value="DCC_oxidoreductase"/>
</dbReference>
<dbReference type="Proteomes" id="UP001526147">
    <property type="component" value="Unassembled WGS sequence"/>
</dbReference>
<dbReference type="Pfam" id="PF04134">
    <property type="entry name" value="DCC1-like"/>
    <property type="match status" value="1"/>
</dbReference>
<protein>
    <submittedName>
        <fullName evidence="1">Thiol-disulfide oxidoreductase DCC family protein</fullName>
    </submittedName>
</protein>
<sequence>MNNHNTSILLFDGVCHFCDRSVQFLIRHDHKGIIKFAALQSNKGQELLREHQLSTTDLNSLVFIHGQHYFTKSAAVREICRQLGGKWKLFAVLLKLTPRPLRDTIYDLVAKNRYKWFGQKDQCMIPSKEVRNRFLQ</sequence>
<dbReference type="InterPro" id="IPR007263">
    <property type="entry name" value="DCC1-like"/>
</dbReference>
<dbReference type="EMBL" id="JAOYEY010000043">
    <property type="protein sequence ID" value="MCV9886905.1"/>
    <property type="molecule type" value="Genomic_DNA"/>
</dbReference>